<evidence type="ECO:0000313" key="3">
    <source>
        <dbReference type="Proteomes" id="UP001501752"/>
    </source>
</evidence>
<protein>
    <recommendedName>
        <fullName evidence="4">SpoVT-AbrB domain-containing protein</fullName>
    </recommendedName>
</protein>
<dbReference type="EMBL" id="BAABIS010000001">
    <property type="protein sequence ID" value="GAA4849442.1"/>
    <property type="molecule type" value="Genomic_DNA"/>
</dbReference>
<evidence type="ECO:0000256" key="1">
    <source>
        <dbReference type="SAM" id="MobiDB-lite"/>
    </source>
</evidence>
<gene>
    <name evidence="2" type="ORF">GCM10023235_27940</name>
</gene>
<dbReference type="RefSeq" id="WP_345697149.1">
    <property type="nucleotide sequence ID" value="NZ_BAABIS010000001.1"/>
</dbReference>
<name>A0ABP9DRV5_9ACTN</name>
<keyword evidence="3" id="KW-1185">Reference proteome</keyword>
<comment type="caution">
    <text evidence="2">The sequence shown here is derived from an EMBL/GenBank/DDBJ whole genome shotgun (WGS) entry which is preliminary data.</text>
</comment>
<feature type="region of interest" description="Disordered" evidence="1">
    <location>
        <begin position="150"/>
        <end position="170"/>
    </location>
</feature>
<proteinExistence type="predicted"/>
<sequence length="170" mass="18125">MTPSDQNSPDGAAAVRRRQLRRPVPSRRLSRVHGQRPPTQSGTAEPAGDPAPPEDRAGPPMGVLIGGSVGRGPVPGSGPDGQACARRVAVELVRLGDGTTQVVLPEWRPAITVSIPTERLLAETGVDREGLAATRISVLINPEALHDRELDPREWRAEPPAGRTRRRTGT</sequence>
<evidence type="ECO:0000313" key="2">
    <source>
        <dbReference type="EMBL" id="GAA4849442.1"/>
    </source>
</evidence>
<accession>A0ABP9DRV5</accession>
<dbReference type="Proteomes" id="UP001501752">
    <property type="component" value="Unassembled WGS sequence"/>
</dbReference>
<feature type="compositionally biased region" description="Gly residues" evidence="1">
    <location>
        <begin position="64"/>
        <end position="79"/>
    </location>
</feature>
<feature type="region of interest" description="Disordered" evidence="1">
    <location>
        <begin position="1"/>
        <end position="82"/>
    </location>
</feature>
<evidence type="ECO:0008006" key="4">
    <source>
        <dbReference type="Google" id="ProtNLM"/>
    </source>
</evidence>
<reference evidence="3" key="1">
    <citation type="journal article" date="2019" name="Int. J. Syst. Evol. Microbiol.">
        <title>The Global Catalogue of Microorganisms (GCM) 10K type strain sequencing project: providing services to taxonomists for standard genome sequencing and annotation.</title>
        <authorList>
            <consortium name="The Broad Institute Genomics Platform"/>
            <consortium name="The Broad Institute Genome Sequencing Center for Infectious Disease"/>
            <person name="Wu L."/>
            <person name="Ma J."/>
        </authorList>
    </citation>
    <scope>NUCLEOTIDE SEQUENCE [LARGE SCALE GENOMIC DNA]</scope>
    <source>
        <strain evidence="3">JCM 13006</strain>
    </source>
</reference>
<feature type="compositionally biased region" description="Basic residues" evidence="1">
    <location>
        <begin position="15"/>
        <end position="34"/>
    </location>
</feature>
<organism evidence="2 3">
    <name type="scientific">Kitasatospora terrestris</name>
    <dbReference type="NCBI Taxonomy" id="258051"/>
    <lineage>
        <taxon>Bacteria</taxon>
        <taxon>Bacillati</taxon>
        <taxon>Actinomycetota</taxon>
        <taxon>Actinomycetes</taxon>
        <taxon>Kitasatosporales</taxon>
        <taxon>Streptomycetaceae</taxon>
        <taxon>Kitasatospora</taxon>
    </lineage>
</organism>